<gene>
    <name evidence="1" type="ORF">LTS18_010999</name>
</gene>
<dbReference type="EMBL" id="JAWDJW010009462">
    <property type="protein sequence ID" value="KAK3059383.1"/>
    <property type="molecule type" value="Genomic_DNA"/>
</dbReference>
<accession>A0ACC3CZC8</accession>
<sequence length="330" mass="35970">MAATLPKIRITDPQSATASPISPVLFPRAVSPNANGATTETHERAQVGGDASETASRGRVGASGVEQKAQHDEHGLNGTRPKIQKRSSTSPSAPRWSTSSFMKDSSSHSNDDVAGHPAHPRHADGGANKEKKKRVSFLSRFIGSNKKKNINNLDSDASQNDPSEHGDLPARPEGTDAQLFTQSHMGDNVGFQPRHPKPPSYIRVKAKFKKEQQYDKVFLAQELRAEPTVGLERSKSRNSEGGVESKGKGSNAIWALEFSRDGKYLAAAGQDEIVRVWAVISSQEERRAHEKEEEEAAASNGSVEQPHQHLSAPVFKKKVFRQYEGHTSTV</sequence>
<keyword evidence="2" id="KW-1185">Reference proteome</keyword>
<reference evidence="1" key="1">
    <citation type="submission" date="2024-09" db="EMBL/GenBank/DDBJ databases">
        <title>Black Yeasts Isolated from many extreme environments.</title>
        <authorList>
            <person name="Coleine C."/>
            <person name="Stajich J.E."/>
            <person name="Selbmann L."/>
        </authorList>
    </citation>
    <scope>NUCLEOTIDE SEQUENCE</scope>
    <source>
        <strain evidence="1">CCFEE 5737</strain>
    </source>
</reference>
<name>A0ACC3CZC8_9PEZI</name>
<comment type="caution">
    <text evidence="1">The sequence shown here is derived from an EMBL/GenBank/DDBJ whole genome shotgun (WGS) entry which is preliminary data.</text>
</comment>
<organism evidence="1 2">
    <name type="scientific">Coniosporium uncinatum</name>
    <dbReference type="NCBI Taxonomy" id="93489"/>
    <lineage>
        <taxon>Eukaryota</taxon>
        <taxon>Fungi</taxon>
        <taxon>Dikarya</taxon>
        <taxon>Ascomycota</taxon>
        <taxon>Pezizomycotina</taxon>
        <taxon>Dothideomycetes</taxon>
        <taxon>Dothideomycetes incertae sedis</taxon>
        <taxon>Coniosporium</taxon>
    </lineage>
</organism>
<proteinExistence type="predicted"/>
<protein>
    <submittedName>
        <fullName evidence="1">Uncharacterized protein</fullName>
    </submittedName>
</protein>
<evidence type="ECO:0000313" key="2">
    <source>
        <dbReference type="Proteomes" id="UP001186974"/>
    </source>
</evidence>
<dbReference type="Proteomes" id="UP001186974">
    <property type="component" value="Unassembled WGS sequence"/>
</dbReference>
<evidence type="ECO:0000313" key="1">
    <source>
        <dbReference type="EMBL" id="KAK3059383.1"/>
    </source>
</evidence>
<feature type="non-terminal residue" evidence="1">
    <location>
        <position position="330"/>
    </location>
</feature>